<proteinExistence type="predicted"/>
<protein>
    <submittedName>
        <fullName evidence="2">Uncharacterized protein</fullName>
    </submittedName>
</protein>
<keyword evidence="1" id="KW-0472">Membrane</keyword>
<sequence length="122" mass="13923">MEKFSHLLLGNTDLPTFFAAMIIALIGTVLSLRIKARKRNKLSKHTPFKFSWRFLLQDNLLKLLASLLPVFIALRFSSEFFGQDMTMGFAFLIGLGSDTILSRLEKLQEMARLSISDKQINK</sequence>
<reference evidence="2" key="1">
    <citation type="submission" date="2023-03" db="EMBL/GenBank/DDBJ databases">
        <title>Andean soil-derived lignocellulolytic bacterial consortium as a source of novel taxa and putative plastic-active enzymes.</title>
        <authorList>
            <person name="Diaz-Garcia L."/>
            <person name="Chuvochina M."/>
            <person name="Feuerriegel G."/>
            <person name="Bunk B."/>
            <person name="Sproer C."/>
            <person name="Streit W.R."/>
            <person name="Rodriguez L.M."/>
            <person name="Overmann J."/>
            <person name="Jimenez D.J."/>
        </authorList>
    </citation>
    <scope>NUCLEOTIDE SEQUENCE</scope>
    <source>
        <strain evidence="2">MAG 3858</strain>
    </source>
</reference>
<keyword evidence="1" id="KW-1133">Transmembrane helix</keyword>
<dbReference type="AlphaFoldDB" id="A0AAJ5W562"/>
<dbReference type="EMBL" id="CP119313">
    <property type="protein sequence ID" value="WEK18172.1"/>
    <property type="molecule type" value="Genomic_DNA"/>
</dbReference>
<organism evidence="2 3">
    <name type="scientific">Candidatus Pedobacter colombiensis</name>
    <dbReference type="NCBI Taxonomy" id="3121371"/>
    <lineage>
        <taxon>Bacteria</taxon>
        <taxon>Pseudomonadati</taxon>
        <taxon>Bacteroidota</taxon>
        <taxon>Sphingobacteriia</taxon>
        <taxon>Sphingobacteriales</taxon>
        <taxon>Sphingobacteriaceae</taxon>
        <taxon>Pedobacter</taxon>
    </lineage>
</organism>
<accession>A0AAJ5W562</accession>
<keyword evidence="1" id="KW-0812">Transmembrane</keyword>
<gene>
    <name evidence="2" type="ORF">P0Y49_15380</name>
</gene>
<evidence type="ECO:0000256" key="1">
    <source>
        <dbReference type="SAM" id="Phobius"/>
    </source>
</evidence>
<evidence type="ECO:0000313" key="2">
    <source>
        <dbReference type="EMBL" id="WEK18172.1"/>
    </source>
</evidence>
<dbReference type="Proteomes" id="UP001214530">
    <property type="component" value="Chromosome"/>
</dbReference>
<feature type="transmembrane region" description="Helical" evidence="1">
    <location>
        <begin position="14"/>
        <end position="34"/>
    </location>
</feature>
<evidence type="ECO:0000313" key="3">
    <source>
        <dbReference type="Proteomes" id="UP001214530"/>
    </source>
</evidence>
<name>A0AAJ5W562_9SPHI</name>